<evidence type="ECO:0000259" key="3">
    <source>
        <dbReference type="Pfam" id="PF13843"/>
    </source>
</evidence>
<dbReference type="EMBL" id="FWEW01000818">
    <property type="protein sequence ID" value="SLM35809.1"/>
    <property type="molecule type" value="Genomic_DNA"/>
</dbReference>
<dbReference type="Proteomes" id="UP000192927">
    <property type="component" value="Unassembled WGS sequence"/>
</dbReference>
<keyword evidence="2" id="KW-1133">Transmembrane helix</keyword>
<evidence type="ECO:0000256" key="2">
    <source>
        <dbReference type="SAM" id="Phobius"/>
    </source>
</evidence>
<evidence type="ECO:0000256" key="1">
    <source>
        <dbReference type="SAM" id="MobiDB-lite"/>
    </source>
</evidence>
<organism evidence="4 5">
    <name type="scientific">Lasallia pustulata</name>
    <dbReference type="NCBI Taxonomy" id="136370"/>
    <lineage>
        <taxon>Eukaryota</taxon>
        <taxon>Fungi</taxon>
        <taxon>Dikarya</taxon>
        <taxon>Ascomycota</taxon>
        <taxon>Pezizomycotina</taxon>
        <taxon>Lecanoromycetes</taxon>
        <taxon>OSLEUM clade</taxon>
        <taxon>Umbilicariomycetidae</taxon>
        <taxon>Umbilicariales</taxon>
        <taxon>Umbilicariaceae</taxon>
        <taxon>Lasallia</taxon>
    </lineage>
</organism>
<accession>A0A1W5CYT4</accession>
<feature type="region of interest" description="Disordered" evidence="1">
    <location>
        <begin position="668"/>
        <end position="701"/>
    </location>
</feature>
<dbReference type="AlphaFoldDB" id="A0A1W5CYT4"/>
<feature type="region of interest" description="Disordered" evidence="1">
    <location>
        <begin position="522"/>
        <end position="605"/>
    </location>
</feature>
<feature type="transmembrane region" description="Helical" evidence="2">
    <location>
        <begin position="477"/>
        <end position="510"/>
    </location>
</feature>
<protein>
    <submittedName>
        <fullName evidence="4">PiggyBac transposable element-derived protein</fullName>
    </submittedName>
</protein>
<keyword evidence="5" id="KW-1185">Reference proteome</keyword>
<evidence type="ECO:0000313" key="4">
    <source>
        <dbReference type="EMBL" id="SLM35809.1"/>
    </source>
</evidence>
<dbReference type="InterPro" id="IPR029526">
    <property type="entry name" value="PGBD"/>
</dbReference>
<feature type="transmembrane region" description="Helical" evidence="2">
    <location>
        <begin position="431"/>
        <end position="451"/>
    </location>
</feature>
<keyword evidence="2" id="KW-0812">Transmembrane</keyword>
<proteinExistence type="predicted"/>
<dbReference type="PANTHER" id="PTHR46599">
    <property type="entry name" value="PIGGYBAC TRANSPOSABLE ELEMENT-DERIVED PROTEIN 4"/>
    <property type="match status" value="1"/>
</dbReference>
<keyword evidence="2" id="KW-0472">Membrane</keyword>
<reference evidence="5" key="1">
    <citation type="submission" date="2017-03" db="EMBL/GenBank/DDBJ databases">
        <authorList>
            <person name="Sharma R."/>
            <person name="Thines M."/>
        </authorList>
    </citation>
    <scope>NUCLEOTIDE SEQUENCE [LARGE SCALE GENOMIC DNA]</scope>
</reference>
<name>A0A1W5CYT4_9LECA</name>
<dbReference type="PANTHER" id="PTHR46599:SF3">
    <property type="entry name" value="PIGGYBAC TRANSPOSABLE ELEMENT-DERIVED PROTEIN 4"/>
    <property type="match status" value="1"/>
</dbReference>
<sequence>MRVNEEEVQGVSDTLPPVVKSQLKRKRPIAEVLDDVPPCSSEYTPLHVPERSSKAAIPPGIETPEAFFSLFITPAHFELFAQYTNLNAQQKGAEEGTGRRRWHETTGSEIRVFLGTLLYQGECRLPATPDYWNTAIDKTISPSILNAISVQRWEQLKRFLKVSNPATDLDSSGPQWYTKLEPLNISVDEQLILFKGRSRHSMSIGTKAAGYGFKIYSLCVENYLYNFLFSSKVSKISLLERTKGLSDSSSVVLQLVKSLPKPYSQVVYMDNFFTNVKLYTVLKELGIGACGTAKNGSGFPPELLTFREVLTKKNNWGMKAYSTVGEVLCLAWQDNNTVQLMTTVHTPGNMEAYDMLSTKKRHGIPAEASTIKVKNLPFYTLPSVYAHTQPYVERGLPFPTAVRHYNKHIGGSDGNAQGRAYYSPETRSFRYWWPLFKFLIDASILNAYILWKLQYPVRGWVNPQVGRLSAHNTNTNSLAFAATIVSATIAIVATIISTIAIAAMSVFTAVNVPRLSDLSSAAAAGNGGDPPPPNKPVSLRAQCDEEGTGSESTGEFVVVDTTARKRKGNGVGKQPVRRSKRARRPPLDDTSNGDNSCPEWCRGDDNLPARMQQARRRGRAIWAQPNRTLSGGSRCGACVRAGVDECFVAQTPVCARCTSLRNPRRQCLAEPPASATPDSGSPGVVAAPAATYGGSGGMGTR</sequence>
<feature type="domain" description="PiggyBac transposable element-derived protein" evidence="3">
    <location>
        <begin position="63"/>
        <end position="448"/>
    </location>
</feature>
<feature type="compositionally biased region" description="Basic residues" evidence="1">
    <location>
        <begin position="575"/>
        <end position="584"/>
    </location>
</feature>
<dbReference type="Pfam" id="PF13843">
    <property type="entry name" value="DDE_Tnp_1_7"/>
    <property type="match status" value="1"/>
</dbReference>
<evidence type="ECO:0000313" key="5">
    <source>
        <dbReference type="Proteomes" id="UP000192927"/>
    </source>
</evidence>